<dbReference type="SUPFAM" id="SSF160996">
    <property type="entry name" value="HI0933 insert domain-like"/>
    <property type="match status" value="1"/>
</dbReference>
<dbReference type="Pfam" id="PF03486">
    <property type="entry name" value="HI0933_like"/>
    <property type="match status" value="1"/>
</dbReference>
<dbReference type="Gene3D" id="3.50.50.60">
    <property type="entry name" value="FAD/NAD(P)-binding domain"/>
    <property type="match status" value="1"/>
</dbReference>
<evidence type="ECO:0000313" key="7">
    <source>
        <dbReference type="Proteomes" id="UP000245539"/>
    </source>
</evidence>
<evidence type="ECO:0000259" key="4">
    <source>
        <dbReference type="Pfam" id="PF03486"/>
    </source>
</evidence>
<dbReference type="Proteomes" id="UP000245539">
    <property type="component" value="Unassembled WGS sequence"/>
</dbReference>
<keyword evidence="3" id="KW-0274">FAD</keyword>
<dbReference type="EMBL" id="QGKM01000039">
    <property type="protein sequence ID" value="PWQ96049.1"/>
    <property type="molecule type" value="Genomic_DNA"/>
</dbReference>
<dbReference type="Gene3D" id="1.10.8.260">
    <property type="entry name" value="HI0933 insert domain-like"/>
    <property type="match status" value="1"/>
</dbReference>
<accession>A0A317CCE0</accession>
<protein>
    <submittedName>
        <fullName evidence="6">Aminoacetone oxidase family FAD-binding enzyme</fullName>
    </submittedName>
</protein>
<dbReference type="PANTHER" id="PTHR42887">
    <property type="entry name" value="OS12G0638800 PROTEIN"/>
    <property type="match status" value="1"/>
</dbReference>
<dbReference type="OrthoDB" id="5288829at2"/>
<gene>
    <name evidence="6" type="ORF">DKW60_13430</name>
</gene>
<dbReference type="PRINTS" id="PR00420">
    <property type="entry name" value="RNGMNOXGNASE"/>
</dbReference>
<feature type="domain" description="RsdA/BaiN/AoA(So)-like Rossmann fold-like" evidence="4">
    <location>
        <begin position="6"/>
        <end position="399"/>
    </location>
</feature>
<evidence type="ECO:0000313" key="6">
    <source>
        <dbReference type="EMBL" id="PWQ96049.1"/>
    </source>
</evidence>
<dbReference type="AlphaFoldDB" id="A0A317CCE0"/>
<dbReference type="InterPro" id="IPR057661">
    <property type="entry name" value="RsdA/BaiN/AoA(So)_Rossmann"/>
</dbReference>
<dbReference type="RefSeq" id="WP_109838172.1">
    <property type="nucleotide sequence ID" value="NZ_QGKM01000039.1"/>
</dbReference>
<dbReference type="NCBIfam" id="TIGR03862">
    <property type="entry name" value="flavo_PP4765"/>
    <property type="match status" value="1"/>
</dbReference>
<evidence type="ECO:0000256" key="3">
    <source>
        <dbReference type="ARBA" id="ARBA00022827"/>
    </source>
</evidence>
<feature type="domain" description="RsdA/BaiN/AoA(So)-like insert" evidence="5">
    <location>
        <begin position="193"/>
        <end position="348"/>
    </location>
</feature>
<proteinExistence type="predicted"/>
<dbReference type="Pfam" id="PF22780">
    <property type="entry name" value="HI0933_like_1st"/>
    <property type="match status" value="1"/>
</dbReference>
<comment type="cofactor">
    <cofactor evidence="1">
        <name>FAD</name>
        <dbReference type="ChEBI" id="CHEBI:57692"/>
    </cofactor>
</comment>
<name>A0A317CCE0_9GAMM</name>
<keyword evidence="2" id="KW-0285">Flavoprotein</keyword>
<dbReference type="PANTHER" id="PTHR42887:SF1">
    <property type="entry name" value="BLR3961 PROTEIN"/>
    <property type="match status" value="1"/>
</dbReference>
<sequence length="415" mass="45484">MQTQRSVIIGGGPSGLMAAEQLTQAGFQVDLYDAMPSVGRKFLLAGIGGLNITHAEPYATFCTRYEVHQNTLQPVLDAFTPDDLRAWCSELGVTTFVGTSGRVFPEEMKAAPLLRKWLTRLRENGLTIHPKHRWLGWDDQGRIILKSPEGELKRDYDVLILALGGGSWKKLGSDGQWLSLLEAQGISTTPLLPSNCGLLSDWSDHLIQKFAGSPLKSVALRFTDADGVEERRMGELILTERGVEGSLIYAYSARFRRMILAQGEATFYLDVCPNHPLEKLVTILKSKPKSKTLSTFLKSRLKLDGAKRALLFEVLPKQDVNNPDVLARALKNIPITVTAMTPINEAISTAGGVTRDALDEHFMLKQKAGVFCTGEMLDWDAPTGGYLLTACMGLGKQAGLGAVKWLTDTPAKVTE</sequence>
<dbReference type="NCBIfam" id="TIGR00275">
    <property type="entry name" value="aminoacetone oxidase family FAD-binding enzyme"/>
    <property type="match status" value="1"/>
</dbReference>
<evidence type="ECO:0000259" key="5">
    <source>
        <dbReference type="Pfam" id="PF22780"/>
    </source>
</evidence>
<dbReference type="InterPro" id="IPR004792">
    <property type="entry name" value="BaiN-like"/>
</dbReference>
<dbReference type="InterPro" id="IPR055178">
    <property type="entry name" value="RsdA/BaiN/AoA(So)-like_dom"/>
</dbReference>
<dbReference type="Gene3D" id="2.40.30.10">
    <property type="entry name" value="Translation factors"/>
    <property type="match status" value="1"/>
</dbReference>
<evidence type="ECO:0000256" key="2">
    <source>
        <dbReference type="ARBA" id="ARBA00022630"/>
    </source>
</evidence>
<keyword evidence="7" id="KW-1185">Reference proteome</keyword>
<organism evidence="6 7">
    <name type="scientific">Leucothrix pacifica</name>
    <dbReference type="NCBI Taxonomy" id="1247513"/>
    <lineage>
        <taxon>Bacteria</taxon>
        <taxon>Pseudomonadati</taxon>
        <taxon>Pseudomonadota</taxon>
        <taxon>Gammaproteobacteria</taxon>
        <taxon>Thiotrichales</taxon>
        <taxon>Thiotrichaceae</taxon>
        <taxon>Leucothrix</taxon>
    </lineage>
</organism>
<comment type="caution">
    <text evidence="6">The sequence shown here is derived from an EMBL/GenBank/DDBJ whole genome shotgun (WGS) entry which is preliminary data.</text>
</comment>
<dbReference type="SUPFAM" id="SSF51905">
    <property type="entry name" value="FAD/NAD(P)-binding domain"/>
    <property type="match status" value="1"/>
</dbReference>
<dbReference type="InterPro" id="IPR022460">
    <property type="entry name" value="Flavoprotein_PP4765"/>
</dbReference>
<reference evidence="6 7" key="1">
    <citation type="submission" date="2018-05" db="EMBL/GenBank/DDBJ databases">
        <title>Leucothrix arctica sp. nov., isolated from Arctic seawater.</title>
        <authorList>
            <person name="Choi A."/>
            <person name="Baek K."/>
        </authorList>
    </citation>
    <scope>NUCLEOTIDE SEQUENCE [LARGE SCALE GENOMIC DNA]</scope>
    <source>
        <strain evidence="6 7">JCM 18388</strain>
    </source>
</reference>
<evidence type="ECO:0000256" key="1">
    <source>
        <dbReference type="ARBA" id="ARBA00001974"/>
    </source>
</evidence>
<dbReference type="InterPro" id="IPR036188">
    <property type="entry name" value="FAD/NAD-bd_sf"/>
</dbReference>
<dbReference type="InterPro" id="IPR023166">
    <property type="entry name" value="BaiN-like_dom_sf"/>
</dbReference>